<dbReference type="WBParaSite" id="PSAMB.scaffold509size48786.g6808.t1">
    <property type="protein sequence ID" value="PSAMB.scaffold509size48786.g6808.t1"/>
    <property type="gene ID" value="PSAMB.scaffold509size48786.g6808"/>
</dbReference>
<feature type="region of interest" description="Disordered" evidence="5">
    <location>
        <begin position="318"/>
        <end position="403"/>
    </location>
</feature>
<dbReference type="GO" id="GO:0005634">
    <property type="term" value="C:nucleus"/>
    <property type="evidence" value="ECO:0007669"/>
    <property type="project" value="UniProtKB-SubCell"/>
</dbReference>
<proteinExistence type="inferred from homology"/>
<feature type="compositionally biased region" description="Basic and acidic residues" evidence="5">
    <location>
        <begin position="321"/>
        <end position="342"/>
    </location>
</feature>
<dbReference type="PANTHER" id="PTHR13026:SF0">
    <property type="entry name" value="RIBOSOMAL RNA PROCESSING 1B"/>
    <property type="match status" value="1"/>
</dbReference>
<dbReference type="GO" id="GO:0006364">
    <property type="term" value="P:rRNA processing"/>
    <property type="evidence" value="ECO:0007669"/>
    <property type="project" value="UniProtKB-KW"/>
</dbReference>
<sequence length="403" mass="46613">MDADLSAAEIVFAQKLASGEPTTRQRALRRLQSWIKESSSDGKTFSKDDCLKLWKGLYYCMWMQDKMLIQEELADNMALLINHLGSDDQVFLFTETFFITMGREWHGIDRWRLDKFLMLLRRLVRSLFAWLKERRWSSELVEELFEVCNRTVLSTDRSIPDGVKFHFSSVYLDELDLAGAESLNRDQVITMLEPFVNILADRKTSNYFFDSVIEEVFVSILHQFSDELGGGEDDEDETAEPTGAPAAGIEFNYAKIADMLFQIGKAKQMRSDRRKRLYAIVKKFKMAASGLDPMSMELDEKDICSDIDEEEIDNATRRLLRREGQVKTDREQFRKQKRKQQEDDSDDNDQDGGSDGDEPARKAKAPPKVTRKSKSKPSNKKRPRLSNEQSPTKQRKQRKTKPS</sequence>
<name>A0A914WSD3_9BILA</name>
<feature type="compositionally biased region" description="Basic residues" evidence="5">
    <location>
        <begin position="362"/>
        <end position="384"/>
    </location>
</feature>
<evidence type="ECO:0000256" key="3">
    <source>
        <dbReference type="ARBA" id="ARBA00022552"/>
    </source>
</evidence>
<dbReference type="GO" id="GO:0030688">
    <property type="term" value="C:preribosome, small subunit precursor"/>
    <property type="evidence" value="ECO:0007669"/>
    <property type="project" value="InterPro"/>
</dbReference>
<accession>A0A914WSD3</accession>
<comment type="similarity">
    <text evidence="2">Belongs to the RRP1 family.</text>
</comment>
<protein>
    <submittedName>
        <fullName evidence="7">Uncharacterized protein</fullName>
    </submittedName>
</protein>
<keyword evidence="4" id="KW-0539">Nucleus</keyword>
<keyword evidence="6" id="KW-1185">Reference proteome</keyword>
<feature type="compositionally biased region" description="Acidic residues" evidence="5">
    <location>
        <begin position="343"/>
        <end position="357"/>
    </location>
</feature>
<dbReference type="AlphaFoldDB" id="A0A914WSD3"/>
<reference evidence="7" key="1">
    <citation type="submission" date="2022-11" db="UniProtKB">
        <authorList>
            <consortium name="WormBaseParasite"/>
        </authorList>
    </citation>
    <scope>IDENTIFICATION</scope>
</reference>
<evidence type="ECO:0000313" key="6">
    <source>
        <dbReference type="Proteomes" id="UP000887566"/>
    </source>
</evidence>
<evidence type="ECO:0000256" key="5">
    <source>
        <dbReference type="SAM" id="MobiDB-lite"/>
    </source>
</evidence>
<feature type="compositionally biased region" description="Basic residues" evidence="5">
    <location>
        <begin position="393"/>
        <end position="403"/>
    </location>
</feature>
<keyword evidence="3" id="KW-0698">rRNA processing</keyword>
<organism evidence="6 7">
    <name type="scientific">Plectus sambesii</name>
    <dbReference type="NCBI Taxonomy" id="2011161"/>
    <lineage>
        <taxon>Eukaryota</taxon>
        <taxon>Metazoa</taxon>
        <taxon>Ecdysozoa</taxon>
        <taxon>Nematoda</taxon>
        <taxon>Chromadorea</taxon>
        <taxon>Plectida</taxon>
        <taxon>Plectina</taxon>
        <taxon>Plectoidea</taxon>
        <taxon>Plectidae</taxon>
        <taxon>Plectus</taxon>
    </lineage>
</organism>
<evidence type="ECO:0000313" key="7">
    <source>
        <dbReference type="WBParaSite" id="PSAMB.scaffold509size48786.g6808.t1"/>
    </source>
</evidence>
<dbReference type="PANTHER" id="PTHR13026">
    <property type="entry name" value="NNP-1 PROTEIN NOVEL NUCLEAR PROTEIN 1 NOP52"/>
    <property type="match status" value="1"/>
</dbReference>
<dbReference type="InterPro" id="IPR010301">
    <property type="entry name" value="RRP1"/>
</dbReference>
<dbReference type="Pfam" id="PF05997">
    <property type="entry name" value="Nop52"/>
    <property type="match status" value="1"/>
</dbReference>
<evidence type="ECO:0000256" key="2">
    <source>
        <dbReference type="ARBA" id="ARBA00006374"/>
    </source>
</evidence>
<evidence type="ECO:0000256" key="1">
    <source>
        <dbReference type="ARBA" id="ARBA00004123"/>
    </source>
</evidence>
<comment type="subcellular location">
    <subcellularLocation>
        <location evidence="1">Nucleus</location>
    </subcellularLocation>
</comment>
<evidence type="ECO:0000256" key="4">
    <source>
        <dbReference type="ARBA" id="ARBA00023242"/>
    </source>
</evidence>
<dbReference type="Proteomes" id="UP000887566">
    <property type="component" value="Unplaced"/>
</dbReference>